<feature type="compositionally biased region" description="Basic and acidic residues" evidence="1">
    <location>
        <begin position="45"/>
        <end position="54"/>
    </location>
</feature>
<feature type="compositionally biased region" description="Polar residues" evidence="1">
    <location>
        <begin position="31"/>
        <end position="44"/>
    </location>
</feature>
<dbReference type="EMBL" id="ATLV01027152">
    <property type="status" value="NOT_ANNOTATED_CDS"/>
    <property type="molecule type" value="Genomic_DNA"/>
</dbReference>
<organism evidence="2">
    <name type="scientific">Anopheles sinensis</name>
    <name type="common">Mosquito</name>
    <dbReference type="NCBI Taxonomy" id="74873"/>
    <lineage>
        <taxon>Eukaryota</taxon>
        <taxon>Metazoa</taxon>
        <taxon>Ecdysozoa</taxon>
        <taxon>Arthropoda</taxon>
        <taxon>Hexapoda</taxon>
        <taxon>Insecta</taxon>
        <taxon>Pterygota</taxon>
        <taxon>Neoptera</taxon>
        <taxon>Endopterygota</taxon>
        <taxon>Diptera</taxon>
        <taxon>Nematocera</taxon>
        <taxon>Culicoidea</taxon>
        <taxon>Culicidae</taxon>
        <taxon>Anophelinae</taxon>
        <taxon>Anopheles</taxon>
    </lineage>
</organism>
<reference evidence="2 4" key="1">
    <citation type="journal article" date="2014" name="BMC Genomics">
        <title>Genome sequence of Anopheles sinensis provides insight into genetics basis of mosquito competence for malaria parasites.</title>
        <authorList>
            <person name="Zhou D."/>
            <person name="Zhang D."/>
            <person name="Ding G."/>
            <person name="Shi L."/>
            <person name="Hou Q."/>
            <person name="Ye Y."/>
            <person name="Xu Y."/>
            <person name="Zhou H."/>
            <person name="Xiong C."/>
            <person name="Li S."/>
            <person name="Yu J."/>
            <person name="Hong S."/>
            <person name="Yu X."/>
            <person name="Zou P."/>
            <person name="Chen C."/>
            <person name="Chang X."/>
            <person name="Wang W."/>
            <person name="Lv Y."/>
            <person name="Sun Y."/>
            <person name="Ma L."/>
            <person name="Shen B."/>
            <person name="Zhu C."/>
        </authorList>
    </citation>
    <scope>NUCLEOTIDE SEQUENCE [LARGE SCALE GENOMIC DNA]</scope>
</reference>
<evidence type="ECO:0000313" key="3">
    <source>
        <dbReference type="EnsemblMetazoa" id="ASIC022253-PA"/>
    </source>
</evidence>
<accession>A0A084WUV6</accession>
<dbReference type="AlphaFoldDB" id="A0A084WUV6"/>
<gene>
    <name evidence="2" type="ORF">ZHAS_00022253</name>
</gene>
<keyword evidence="4" id="KW-1185">Reference proteome</keyword>
<proteinExistence type="predicted"/>
<dbReference type="VEuPathDB" id="VectorBase:ASIC022253"/>
<dbReference type="EMBL" id="KE525423">
    <property type="protein sequence ID" value="KFB54000.1"/>
    <property type="molecule type" value="Genomic_DNA"/>
</dbReference>
<dbReference type="Proteomes" id="UP000030765">
    <property type="component" value="Unassembled WGS sequence"/>
</dbReference>
<dbReference type="EnsemblMetazoa" id="ASIC022253-RA">
    <property type="protein sequence ID" value="ASIC022253-PA"/>
    <property type="gene ID" value="ASIC022253"/>
</dbReference>
<name>A0A084WUV6_ANOSI</name>
<feature type="region of interest" description="Disordered" evidence="1">
    <location>
        <begin position="31"/>
        <end position="54"/>
    </location>
</feature>
<protein>
    <submittedName>
        <fullName evidence="2 3">Uncharacterized protein</fullName>
    </submittedName>
</protein>
<evidence type="ECO:0000256" key="1">
    <source>
        <dbReference type="SAM" id="MobiDB-lite"/>
    </source>
</evidence>
<evidence type="ECO:0000313" key="4">
    <source>
        <dbReference type="Proteomes" id="UP000030765"/>
    </source>
</evidence>
<sequence>MIDGLPRCTGPCSAPFVPALEGQPVRTNATYLSDTQRIGSSSPDSKMHELPVGR</sequence>
<reference evidence="3" key="2">
    <citation type="submission" date="2020-05" db="UniProtKB">
        <authorList>
            <consortium name="EnsemblMetazoa"/>
        </authorList>
    </citation>
    <scope>IDENTIFICATION</scope>
</reference>
<evidence type="ECO:0000313" key="2">
    <source>
        <dbReference type="EMBL" id="KFB54000.1"/>
    </source>
</evidence>